<reference evidence="3 4" key="1">
    <citation type="journal article" date="2015" name="Fungal Genet. Biol.">
        <title>Evolution of novel wood decay mechanisms in Agaricales revealed by the genome sequences of Fistulina hepatica and Cylindrobasidium torrendii.</title>
        <authorList>
            <person name="Floudas D."/>
            <person name="Held B.W."/>
            <person name="Riley R."/>
            <person name="Nagy L.G."/>
            <person name="Koehler G."/>
            <person name="Ransdell A.S."/>
            <person name="Younus H."/>
            <person name="Chow J."/>
            <person name="Chiniquy J."/>
            <person name="Lipzen A."/>
            <person name="Tritt A."/>
            <person name="Sun H."/>
            <person name="Haridas S."/>
            <person name="LaButti K."/>
            <person name="Ohm R.A."/>
            <person name="Kues U."/>
            <person name="Blanchette R.A."/>
            <person name="Grigoriev I.V."/>
            <person name="Minto R.E."/>
            <person name="Hibbett D.S."/>
        </authorList>
    </citation>
    <scope>NUCLEOTIDE SEQUENCE [LARGE SCALE GENOMIC DNA]</scope>
    <source>
        <strain evidence="3 4">FP15055 ss-10</strain>
    </source>
</reference>
<proteinExistence type="inferred from homology"/>
<dbReference type="GO" id="GO:0005829">
    <property type="term" value="C:cytosol"/>
    <property type="evidence" value="ECO:0007669"/>
    <property type="project" value="TreeGrafter"/>
</dbReference>
<keyword evidence="3" id="KW-0238">DNA-binding</keyword>
<dbReference type="Proteomes" id="UP000054007">
    <property type="component" value="Unassembled WGS sequence"/>
</dbReference>
<dbReference type="Pfam" id="PF01984">
    <property type="entry name" value="dsDNA_bind"/>
    <property type="match status" value="1"/>
</dbReference>
<dbReference type="STRING" id="1314674.A0A0D7BED1"/>
<comment type="similarity">
    <text evidence="1">Belongs to the PDCD5 family.</text>
</comment>
<feature type="compositionally biased region" description="Low complexity" evidence="2">
    <location>
        <begin position="18"/>
        <end position="30"/>
    </location>
</feature>
<organism evidence="3 4">
    <name type="scientific">Cylindrobasidium torrendii FP15055 ss-10</name>
    <dbReference type="NCBI Taxonomy" id="1314674"/>
    <lineage>
        <taxon>Eukaryota</taxon>
        <taxon>Fungi</taxon>
        <taxon>Dikarya</taxon>
        <taxon>Basidiomycota</taxon>
        <taxon>Agaricomycotina</taxon>
        <taxon>Agaricomycetes</taxon>
        <taxon>Agaricomycetidae</taxon>
        <taxon>Agaricales</taxon>
        <taxon>Marasmiineae</taxon>
        <taxon>Physalacriaceae</taxon>
        <taxon>Cylindrobasidium</taxon>
    </lineage>
</organism>
<keyword evidence="4" id="KW-1185">Reference proteome</keyword>
<accession>A0A0D7BED1</accession>
<evidence type="ECO:0000256" key="2">
    <source>
        <dbReference type="SAM" id="MobiDB-lite"/>
    </source>
</evidence>
<dbReference type="PIRSF" id="PIRSF015730">
    <property type="entry name" value="TFAR19"/>
    <property type="match status" value="1"/>
</dbReference>
<sequence length="121" mass="13390">MENLPQNLQNPGAGGSGPSPEEQAQQAQQEEAMRRDMMATVLDPAARERLSRISIVSPDRSKQIETILARMATSGQLRGRVSEAQLIDLLDQFESAQGGKTASKSTIKFQRKTDWDDDLDF</sequence>
<protein>
    <submittedName>
        <fullName evidence="3">DNA-binding TFAR19-related protein</fullName>
    </submittedName>
</protein>
<evidence type="ECO:0000256" key="1">
    <source>
        <dbReference type="ARBA" id="ARBA00010490"/>
    </source>
</evidence>
<dbReference type="AlphaFoldDB" id="A0A0D7BED1"/>
<name>A0A0D7BED1_9AGAR</name>
<dbReference type="InterPro" id="IPR002836">
    <property type="entry name" value="PDCD5-like"/>
</dbReference>
<feature type="region of interest" description="Disordered" evidence="2">
    <location>
        <begin position="1"/>
        <end position="33"/>
    </location>
</feature>
<gene>
    <name evidence="3" type="ORF">CYLTODRAFT_421228</name>
</gene>
<dbReference type="SUPFAM" id="SSF46950">
    <property type="entry name" value="Double-stranded DNA-binding domain"/>
    <property type="match status" value="1"/>
</dbReference>
<dbReference type="PANTHER" id="PTHR10840:SF0">
    <property type="entry name" value="PROGRAMMED CELL DEATH PROTEIN 5"/>
    <property type="match status" value="1"/>
</dbReference>
<dbReference type="PANTHER" id="PTHR10840">
    <property type="entry name" value="PROGRAMMED CELL DEATH PROTEIN 5"/>
    <property type="match status" value="1"/>
</dbReference>
<feature type="compositionally biased region" description="Polar residues" evidence="2">
    <location>
        <begin position="1"/>
        <end position="10"/>
    </location>
</feature>
<dbReference type="InterPro" id="IPR036883">
    <property type="entry name" value="PDCD5-like_sf"/>
</dbReference>
<dbReference type="EMBL" id="KN880494">
    <property type="protein sequence ID" value="KIY68897.1"/>
    <property type="molecule type" value="Genomic_DNA"/>
</dbReference>
<evidence type="ECO:0000313" key="3">
    <source>
        <dbReference type="EMBL" id="KIY68897.1"/>
    </source>
</evidence>
<dbReference type="GO" id="GO:0003677">
    <property type="term" value="F:DNA binding"/>
    <property type="evidence" value="ECO:0007669"/>
    <property type="project" value="UniProtKB-KW"/>
</dbReference>
<dbReference type="Gene3D" id="1.10.8.140">
    <property type="entry name" value="PDCD5-like"/>
    <property type="match status" value="1"/>
</dbReference>
<evidence type="ECO:0000313" key="4">
    <source>
        <dbReference type="Proteomes" id="UP000054007"/>
    </source>
</evidence>
<dbReference type="GO" id="GO:0005634">
    <property type="term" value="C:nucleus"/>
    <property type="evidence" value="ECO:0007669"/>
    <property type="project" value="TreeGrafter"/>
</dbReference>
<dbReference type="OrthoDB" id="10252486at2759"/>